<gene>
    <name evidence="3" type="ordered locus">Achl_4164</name>
</gene>
<dbReference type="Gene3D" id="3.30.70.60">
    <property type="match status" value="1"/>
</dbReference>
<keyword evidence="4" id="KW-1185">Reference proteome</keyword>
<reference evidence="3" key="1">
    <citation type="submission" date="2009-01" db="EMBL/GenBank/DDBJ databases">
        <title>Complete sequence of plasmid1 of Arthrobacter chlorophenolicus A6.</title>
        <authorList>
            <consortium name="US DOE Joint Genome Institute"/>
            <person name="Lucas S."/>
            <person name="Copeland A."/>
            <person name="Lapidus A."/>
            <person name="Glavina del Rio T."/>
            <person name="Tice H."/>
            <person name="Bruce D."/>
            <person name="Goodwin L."/>
            <person name="Pitluck S."/>
            <person name="Goltsman E."/>
            <person name="Clum A."/>
            <person name="Larimer F."/>
            <person name="Land M."/>
            <person name="Hauser L."/>
            <person name="Kyrpides N."/>
            <person name="Mikhailova N."/>
            <person name="Jansson J."/>
            <person name="Richardson P."/>
        </authorList>
    </citation>
    <scope>NUCLEOTIDE SEQUENCE [LARGE SCALE GENOMIC DNA]</scope>
    <source>
        <strain evidence="3">A6</strain>
        <plasmid evidence="3">pACHL01</plasmid>
    </source>
</reference>
<feature type="compositionally biased region" description="Low complexity" evidence="1">
    <location>
        <begin position="144"/>
        <end position="155"/>
    </location>
</feature>
<feature type="region of interest" description="Disordered" evidence="1">
    <location>
        <begin position="112"/>
        <end position="160"/>
    </location>
</feature>
<dbReference type="Pfam" id="PF04350">
    <property type="entry name" value="PilO"/>
    <property type="match status" value="1"/>
</dbReference>
<proteinExistence type="predicted"/>
<dbReference type="InterPro" id="IPR014717">
    <property type="entry name" value="Transl_elong_EF1B/ribsomal_bS6"/>
</dbReference>
<dbReference type="InterPro" id="IPR007445">
    <property type="entry name" value="PilO"/>
</dbReference>
<sequence length="225" mass="23220">MNGSTSKNIAPYIVSGIAAVFLIVIAYAMFFVPKMNESKALVSSAATAHASNVALTAKADKLEAIAKNLTPLKTQVDQFKKAFPSGAEQQNMIDAINAAASSTGVTLTTLNPNVPEPAKDEEKAPAASAAQATQVGTELPGPAPVAAAAATQSAPGSNSQLGTVNLKIDGKGDLAAVQAFLVKIENLERPITAHELQIEKQENGYHVMISGTTFLAAPLVEPQGK</sequence>
<dbReference type="GO" id="GO:0043107">
    <property type="term" value="P:type IV pilus-dependent motility"/>
    <property type="evidence" value="ECO:0007669"/>
    <property type="project" value="InterPro"/>
</dbReference>
<keyword evidence="2" id="KW-0812">Transmembrane</keyword>
<evidence type="ECO:0000313" key="3">
    <source>
        <dbReference type="EMBL" id="ACL42115.1"/>
    </source>
</evidence>
<feature type="transmembrane region" description="Helical" evidence="2">
    <location>
        <begin position="12"/>
        <end position="32"/>
    </location>
</feature>
<keyword evidence="2" id="KW-1133">Transmembrane helix</keyword>
<evidence type="ECO:0000256" key="1">
    <source>
        <dbReference type="SAM" id="MobiDB-lite"/>
    </source>
</evidence>
<dbReference type="PANTHER" id="PTHR39555">
    <property type="entry name" value="FIMBRIAL ASSEMBLY PROTEIN PILO-LIKE PROTEIN-RELATED"/>
    <property type="match status" value="1"/>
</dbReference>
<name>B8HI68_PSECP</name>
<keyword evidence="3" id="KW-0614">Plasmid</keyword>
<geneLocation type="plasmid" evidence="3 4">
    <name>pACHL01</name>
</geneLocation>
<evidence type="ECO:0000313" key="4">
    <source>
        <dbReference type="Proteomes" id="UP000002505"/>
    </source>
</evidence>
<dbReference type="RefSeq" id="WP_012623132.1">
    <property type="nucleotide sequence ID" value="NC_011879.1"/>
</dbReference>
<evidence type="ECO:0000256" key="2">
    <source>
        <dbReference type="SAM" id="Phobius"/>
    </source>
</evidence>
<accession>B8HI68</accession>
<dbReference type="GO" id="GO:0043683">
    <property type="term" value="P:type IV pilus assembly"/>
    <property type="evidence" value="ECO:0007669"/>
    <property type="project" value="InterPro"/>
</dbReference>
<organism evidence="3 4">
    <name type="scientific">Pseudarthrobacter chlorophenolicus (strain ATCC 700700 / DSM 12829 / CIP 107037 / JCM 12360 / KCTC 9906 / NCIMB 13794 / A6)</name>
    <name type="common">Arthrobacter chlorophenolicus</name>
    <dbReference type="NCBI Taxonomy" id="452863"/>
    <lineage>
        <taxon>Bacteria</taxon>
        <taxon>Bacillati</taxon>
        <taxon>Actinomycetota</taxon>
        <taxon>Actinomycetes</taxon>
        <taxon>Micrococcales</taxon>
        <taxon>Micrococcaceae</taxon>
        <taxon>Pseudarthrobacter</taxon>
    </lineage>
</organism>
<protein>
    <submittedName>
        <fullName evidence="3">Uncharacterized protein</fullName>
    </submittedName>
</protein>
<dbReference type="KEGG" id="ach:Achl_4164"/>
<dbReference type="EMBL" id="CP001342">
    <property type="protein sequence ID" value="ACL42115.1"/>
    <property type="molecule type" value="Genomic_DNA"/>
</dbReference>
<dbReference type="PANTHER" id="PTHR39555:SF1">
    <property type="entry name" value="TYPE IV PILUS INNER MEMBRANE COMPONENT PILO"/>
    <property type="match status" value="1"/>
</dbReference>
<keyword evidence="2" id="KW-0472">Membrane</keyword>
<dbReference type="Proteomes" id="UP000002505">
    <property type="component" value="Plasmid pACHL01"/>
</dbReference>
<dbReference type="HOGENOM" id="CLU_1227856_0_0_11"/>
<dbReference type="AlphaFoldDB" id="B8HI68"/>